<dbReference type="STRING" id="54398.Ga0074115_10872"/>
<reference evidence="3 4" key="1">
    <citation type="submission" date="2015-11" db="EMBL/GenBank/DDBJ databases">
        <title>The genome of Candidatus Endoriftia persephone in Ridgeia piscesae and population structure of the North Eastern Pacific vestimentiferan symbionts.</title>
        <authorList>
            <person name="Perez M."/>
            <person name="Juniper K.S."/>
        </authorList>
    </citation>
    <scope>NUCLEOTIDE SEQUENCE [LARGE SCALE GENOMIC DNA]</scope>
    <source>
        <strain evidence="2">Ind10</strain>
        <strain evidence="1">Ind11</strain>
    </source>
</reference>
<proteinExistence type="predicted"/>
<evidence type="ECO:0000313" key="1">
    <source>
        <dbReference type="EMBL" id="KRT54660.1"/>
    </source>
</evidence>
<evidence type="ECO:0000313" key="4">
    <source>
        <dbReference type="Proteomes" id="UP000051634"/>
    </source>
</evidence>
<dbReference type="Proteomes" id="UP000051634">
    <property type="component" value="Unassembled WGS sequence"/>
</dbReference>
<name>A0A0T5Z4K5_9GAMM</name>
<accession>A0A0T5Z4K5</accession>
<protein>
    <submittedName>
        <fullName evidence="2">Uncharacterized protein</fullName>
    </submittedName>
</protein>
<evidence type="ECO:0000313" key="2">
    <source>
        <dbReference type="EMBL" id="KRT57677.1"/>
    </source>
</evidence>
<dbReference type="AlphaFoldDB" id="A0A0T5Z4K5"/>
<organism evidence="2 3">
    <name type="scientific">endosymbiont of Ridgeia piscesae</name>
    <dbReference type="NCBI Taxonomy" id="54398"/>
    <lineage>
        <taxon>Bacteria</taxon>
        <taxon>Pseudomonadati</taxon>
        <taxon>Pseudomonadota</taxon>
        <taxon>Gammaproteobacteria</taxon>
        <taxon>sulfur-oxidizing symbionts</taxon>
    </lineage>
</organism>
<gene>
    <name evidence="1" type="ORF">Ga0074115_10872</name>
    <name evidence="2" type="ORF">Ga0076813_12034</name>
</gene>
<evidence type="ECO:0000313" key="3">
    <source>
        <dbReference type="Proteomes" id="UP000051276"/>
    </source>
</evidence>
<sequence>MQGGDLQRPVTSAVLTMLAHSKDKEDPTRLLEDQQAMSHYSRLVFKVLASDLSKEDLLGLS</sequence>
<dbReference type="EMBL" id="LMXI01000491">
    <property type="protein sequence ID" value="KRT57677.1"/>
    <property type="molecule type" value="Genomic_DNA"/>
</dbReference>
<dbReference type="EMBL" id="LDXT01000089">
    <property type="protein sequence ID" value="KRT54660.1"/>
    <property type="molecule type" value="Genomic_DNA"/>
</dbReference>
<comment type="caution">
    <text evidence="2">The sequence shown here is derived from an EMBL/GenBank/DDBJ whole genome shotgun (WGS) entry which is preliminary data.</text>
</comment>
<dbReference type="Proteomes" id="UP000051276">
    <property type="component" value="Unassembled WGS sequence"/>
</dbReference>
<keyword evidence="4" id="KW-1185">Reference proteome</keyword>